<evidence type="ECO:0000313" key="3">
    <source>
        <dbReference type="EMBL" id="KAB5555841.1"/>
    </source>
</evidence>
<dbReference type="Pfam" id="PF00622">
    <property type="entry name" value="SPRY"/>
    <property type="match status" value="1"/>
</dbReference>
<dbReference type="Gene3D" id="2.60.120.920">
    <property type="match status" value="1"/>
</dbReference>
<dbReference type="FunFam" id="2.60.120.920:FF:000004">
    <property type="entry name" value="Butyrophilin subfamily 1 member A1"/>
    <property type="match status" value="1"/>
</dbReference>
<gene>
    <name evidence="3" type="ORF">PHYPO_G00038800</name>
</gene>
<protein>
    <recommendedName>
        <fullName evidence="2">B30.2/SPRY domain-containing protein</fullName>
    </recommendedName>
</protein>
<evidence type="ECO:0000259" key="2">
    <source>
        <dbReference type="PROSITE" id="PS50188"/>
    </source>
</evidence>
<dbReference type="SMART" id="SM00589">
    <property type="entry name" value="PRY"/>
    <property type="match status" value="1"/>
</dbReference>
<keyword evidence="4" id="KW-1185">Reference proteome</keyword>
<evidence type="ECO:0000256" key="1">
    <source>
        <dbReference type="SAM" id="MobiDB-lite"/>
    </source>
</evidence>
<dbReference type="PRINTS" id="PR01407">
    <property type="entry name" value="BUTYPHLNCDUF"/>
</dbReference>
<dbReference type="PANTHER" id="PTHR24103">
    <property type="entry name" value="E3 UBIQUITIN-PROTEIN LIGASE TRIM"/>
    <property type="match status" value="1"/>
</dbReference>
<dbReference type="SMART" id="SM00449">
    <property type="entry name" value="SPRY"/>
    <property type="match status" value="1"/>
</dbReference>
<dbReference type="Proteomes" id="UP000327468">
    <property type="component" value="Chromosome 12"/>
</dbReference>
<feature type="compositionally biased region" description="Low complexity" evidence="1">
    <location>
        <begin position="95"/>
        <end position="112"/>
    </location>
</feature>
<feature type="compositionally biased region" description="Basic and acidic residues" evidence="1">
    <location>
        <begin position="161"/>
        <end position="172"/>
    </location>
</feature>
<dbReference type="InterPro" id="IPR043136">
    <property type="entry name" value="B30.2/SPRY_sf"/>
</dbReference>
<accession>A0A5N5MNV4</accession>
<comment type="caution">
    <text evidence="3">The sequence shown here is derived from an EMBL/GenBank/DDBJ whole genome shotgun (WGS) entry which is preliminary data.</text>
</comment>
<sequence length="490" mass="56009">MLIVLLKRSRVHTALYGDKSVRRERSLTLSLLPPPPDTAPASSRSKGELVTLHNMKGILKDKSRLVNHVANLEGQSHSIGAVRWNLPEETVQVHSSAPSSPFKSSKSTSSRSQQRHHQQSLKDLRSLQECINFLNNWKLQVAQVCKKGSDGGEECASCSSDRQEDPRTERSLEESRKLILQWADELKSVDQVSKESPWLQERFKHSEKEQKKEEHGEVVQQRVMEWAKELQSVSESCGMLGDELAQMLRLLGLRKKRLVSLMPLLEFITWSLLKDDSKDVVSQLWLSAKQRSWAAGTQQYIPNSVWSWITSASVEVTLDPLTAHPWLLLSDDQKKVQEGLEEADRPYSPQRFDSWPCVLGWMGYTRGRSYWEVDLANNGYWRVGVTTAASKRHGRFPMKPSKGYWTLWKSTRQFYACTEPETPLPLTLVPRKMGIYIDYEEGQISFYNVENKSHIYTFTGHFRGKLYPLFAPLDGRTVMTVSCPVDNSAE</sequence>
<dbReference type="InterPro" id="IPR001870">
    <property type="entry name" value="B30.2/SPRY"/>
</dbReference>
<dbReference type="InterPro" id="IPR013320">
    <property type="entry name" value="ConA-like_dom_sf"/>
</dbReference>
<dbReference type="InterPro" id="IPR006574">
    <property type="entry name" value="PRY"/>
</dbReference>
<dbReference type="CDD" id="cd13733">
    <property type="entry name" value="SPRY_PRY_C-I_1"/>
    <property type="match status" value="1"/>
</dbReference>
<dbReference type="PROSITE" id="PS50188">
    <property type="entry name" value="B302_SPRY"/>
    <property type="match status" value="1"/>
</dbReference>
<dbReference type="InterPro" id="IPR003877">
    <property type="entry name" value="SPRY_dom"/>
</dbReference>
<dbReference type="SUPFAM" id="SSF49899">
    <property type="entry name" value="Concanavalin A-like lectins/glucanases"/>
    <property type="match status" value="1"/>
</dbReference>
<dbReference type="AlphaFoldDB" id="A0A5N5MNV4"/>
<dbReference type="Pfam" id="PF13765">
    <property type="entry name" value="PRY"/>
    <property type="match status" value="1"/>
</dbReference>
<feature type="domain" description="B30.2/SPRY" evidence="2">
    <location>
        <begin position="296"/>
        <end position="488"/>
    </location>
</feature>
<feature type="region of interest" description="Disordered" evidence="1">
    <location>
        <begin position="90"/>
        <end position="121"/>
    </location>
</feature>
<organism evidence="3 4">
    <name type="scientific">Pangasianodon hypophthalmus</name>
    <name type="common">Striped catfish</name>
    <name type="synonym">Helicophagus hypophthalmus</name>
    <dbReference type="NCBI Taxonomy" id="310915"/>
    <lineage>
        <taxon>Eukaryota</taxon>
        <taxon>Metazoa</taxon>
        <taxon>Chordata</taxon>
        <taxon>Craniata</taxon>
        <taxon>Vertebrata</taxon>
        <taxon>Euteleostomi</taxon>
        <taxon>Actinopterygii</taxon>
        <taxon>Neopterygii</taxon>
        <taxon>Teleostei</taxon>
        <taxon>Ostariophysi</taxon>
        <taxon>Siluriformes</taxon>
        <taxon>Pangasiidae</taxon>
        <taxon>Pangasianodon</taxon>
    </lineage>
</organism>
<proteinExistence type="predicted"/>
<dbReference type="InterPro" id="IPR050143">
    <property type="entry name" value="TRIM/RBCC"/>
</dbReference>
<reference evidence="3 4" key="1">
    <citation type="submission" date="2019-06" db="EMBL/GenBank/DDBJ databases">
        <title>A chromosome-scale genome assembly of the striped catfish, Pangasianodon hypophthalmus.</title>
        <authorList>
            <person name="Wen M."/>
            <person name="Zahm M."/>
            <person name="Roques C."/>
            <person name="Cabau C."/>
            <person name="Klopp C."/>
            <person name="Donnadieu C."/>
            <person name="Jouanno E."/>
            <person name="Avarre J.-C."/>
            <person name="Campet M."/>
            <person name="Ha T.T.T."/>
            <person name="Dugue R."/>
            <person name="Lampietro C."/>
            <person name="Louis A."/>
            <person name="Herpin A."/>
            <person name="Echchiki A."/>
            <person name="Berthelot C."/>
            <person name="Parey E."/>
            <person name="Roest-Crollius H."/>
            <person name="Braasch I."/>
            <person name="Postlethwait J."/>
            <person name="Bobe J."/>
            <person name="Montfort J."/>
            <person name="Bouchez O."/>
            <person name="Begum T."/>
            <person name="Schartl M."/>
            <person name="Guiguen Y."/>
        </authorList>
    </citation>
    <scope>NUCLEOTIDE SEQUENCE [LARGE SCALE GENOMIC DNA]</scope>
    <source>
        <strain evidence="3 4">Indonesia</strain>
        <tissue evidence="3">Blood</tissue>
    </source>
</reference>
<name>A0A5N5MNV4_PANHP</name>
<dbReference type="EMBL" id="VFJC01000013">
    <property type="protein sequence ID" value="KAB5555841.1"/>
    <property type="molecule type" value="Genomic_DNA"/>
</dbReference>
<evidence type="ECO:0000313" key="4">
    <source>
        <dbReference type="Proteomes" id="UP000327468"/>
    </source>
</evidence>
<feature type="region of interest" description="Disordered" evidence="1">
    <location>
        <begin position="150"/>
        <end position="172"/>
    </location>
</feature>
<dbReference type="InterPro" id="IPR003879">
    <property type="entry name" value="Butyrophylin_SPRY"/>
</dbReference>